<dbReference type="InterPro" id="IPR017958">
    <property type="entry name" value="Gln-tRNA_amidoTrfase_suB_CS"/>
</dbReference>
<dbReference type="PANTHER" id="PTHR11659:SF0">
    <property type="entry name" value="GLUTAMYL-TRNA(GLN) AMIDOTRANSFERASE SUBUNIT B, MITOCHONDRIAL"/>
    <property type="match status" value="1"/>
</dbReference>
<dbReference type="FunFam" id="1.10.10.410:FF:000001">
    <property type="entry name" value="Aspartyl/glutamyl-tRNA(Asn/Gln) amidotransferase subunit B"/>
    <property type="match status" value="1"/>
</dbReference>
<proteinExistence type="inferred from homology"/>
<comment type="function">
    <text evidence="8 11">Allows the formation of correctly charged Asn-tRNA(Asn) or Gln-tRNA(Gln) through the transamidation of misacylated Asp-tRNA(Asn) or Glu-tRNA(Gln) in organisms which lack either or both of asparaginyl-tRNA or glutaminyl-tRNA synthetases. The reaction takes place in the presence of glutamine and ATP through an activated phospho-Asp-tRNA(Asn) or phospho-Glu-tRNA(Gln).</text>
</comment>
<dbReference type="InterPro" id="IPR042114">
    <property type="entry name" value="GatB_C_1"/>
</dbReference>
<comment type="subunit">
    <text evidence="2 11">Heterotrimer of A, B and C subunits.</text>
</comment>
<dbReference type="PANTHER" id="PTHR11659">
    <property type="entry name" value="GLUTAMYL-TRNA GLN AMIDOTRANSFERASE SUBUNIT B MITOCHONDRIAL AND PROKARYOTIC PET112-RELATED"/>
    <property type="match status" value="1"/>
</dbReference>
<dbReference type="GO" id="GO:0006412">
    <property type="term" value="P:translation"/>
    <property type="evidence" value="ECO:0007669"/>
    <property type="project" value="UniProtKB-UniRule"/>
</dbReference>
<dbReference type="InterPro" id="IPR006075">
    <property type="entry name" value="Asn/Gln-tRNA_Trfase_suB/E_cat"/>
</dbReference>
<dbReference type="InterPro" id="IPR004413">
    <property type="entry name" value="GatB"/>
</dbReference>
<evidence type="ECO:0000256" key="2">
    <source>
        <dbReference type="ARBA" id="ARBA00011123"/>
    </source>
</evidence>
<evidence type="ECO:0000256" key="5">
    <source>
        <dbReference type="ARBA" id="ARBA00022741"/>
    </source>
</evidence>
<evidence type="ECO:0000313" key="14">
    <source>
        <dbReference type="Proteomes" id="UP001155027"/>
    </source>
</evidence>
<dbReference type="FunFam" id="1.10.150.380:FF:000001">
    <property type="entry name" value="Aspartyl/glutamyl-tRNA(Asn/Gln) amidotransferase subunit B"/>
    <property type="match status" value="1"/>
</dbReference>
<dbReference type="InterPro" id="IPR018027">
    <property type="entry name" value="Asn/Gln_amidotransferase"/>
</dbReference>
<dbReference type="EC" id="6.3.5.-" evidence="11"/>
<dbReference type="SUPFAM" id="SSF89095">
    <property type="entry name" value="GatB/YqeY motif"/>
    <property type="match status" value="1"/>
</dbReference>
<keyword evidence="5 11" id="KW-0547">Nucleotide-binding</keyword>
<dbReference type="InterPro" id="IPR014746">
    <property type="entry name" value="Gln_synth/guanido_kin_cat_dom"/>
</dbReference>
<evidence type="ECO:0000256" key="7">
    <source>
        <dbReference type="ARBA" id="ARBA00022917"/>
    </source>
</evidence>
<evidence type="ECO:0000256" key="4">
    <source>
        <dbReference type="ARBA" id="ARBA00022598"/>
    </source>
</evidence>
<dbReference type="EMBL" id="JANUAU010000001">
    <property type="protein sequence ID" value="MCS3676481.1"/>
    <property type="molecule type" value="Genomic_DNA"/>
</dbReference>
<comment type="caution">
    <text evidence="13">The sequence shown here is derived from an EMBL/GenBank/DDBJ whole genome shotgun (WGS) entry which is preliminary data.</text>
</comment>
<keyword evidence="7 11" id="KW-0648">Protein biosynthesis</keyword>
<evidence type="ECO:0000256" key="1">
    <source>
        <dbReference type="ARBA" id="ARBA00005306"/>
    </source>
</evidence>
<evidence type="ECO:0000256" key="11">
    <source>
        <dbReference type="HAMAP-Rule" id="MF_00121"/>
    </source>
</evidence>
<dbReference type="Gene3D" id="1.10.10.410">
    <property type="match status" value="1"/>
</dbReference>
<dbReference type="HAMAP" id="MF_00121">
    <property type="entry name" value="GatB"/>
    <property type="match status" value="1"/>
</dbReference>
<dbReference type="GO" id="GO:0005524">
    <property type="term" value="F:ATP binding"/>
    <property type="evidence" value="ECO:0007669"/>
    <property type="project" value="UniProtKB-KW"/>
</dbReference>
<organism evidence="13 14">
    <name type="scientific">Salinibacter ruber</name>
    <dbReference type="NCBI Taxonomy" id="146919"/>
    <lineage>
        <taxon>Bacteria</taxon>
        <taxon>Pseudomonadati</taxon>
        <taxon>Rhodothermota</taxon>
        <taxon>Rhodothermia</taxon>
        <taxon>Rhodothermales</taxon>
        <taxon>Salinibacteraceae</taxon>
        <taxon>Salinibacter</taxon>
    </lineage>
</organism>
<dbReference type="Proteomes" id="UP001155027">
    <property type="component" value="Unassembled WGS sequence"/>
</dbReference>
<keyword evidence="4 11" id="KW-0436">Ligase</keyword>
<dbReference type="Gene3D" id="1.10.150.380">
    <property type="entry name" value="GatB domain, N-terminal subdomain"/>
    <property type="match status" value="1"/>
</dbReference>
<dbReference type="InterPro" id="IPR023168">
    <property type="entry name" value="GatB_Yqey_C_2"/>
</dbReference>
<evidence type="ECO:0000256" key="10">
    <source>
        <dbReference type="ARBA" id="ARBA00047913"/>
    </source>
</evidence>
<dbReference type="NCBIfam" id="NF004012">
    <property type="entry name" value="PRK05477.1-2"/>
    <property type="match status" value="1"/>
</dbReference>
<dbReference type="GO" id="GO:0070681">
    <property type="term" value="P:glutaminyl-tRNAGln biosynthesis via transamidation"/>
    <property type="evidence" value="ECO:0007669"/>
    <property type="project" value="TreeGrafter"/>
</dbReference>
<feature type="domain" description="Asn/Gln amidotransferase" evidence="12">
    <location>
        <begin position="339"/>
        <end position="497"/>
    </location>
</feature>
<dbReference type="Pfam" id="PF02934">
    <property type="entry name" value="GatB_N"/>
    <property type="match status" value="1"/>
</dbReference>
<dbReference type="SMART" id="SM00845">
    <property type="entry name" value="GatB_Yqey"/>
    <property type="match status" value="1"/>
</dbReference>
<dbReference type="PROSITE" id="PS01234">
    <property type="entry name" value="GATB"/>
    <property type="match status" value="1"/>
</dbReference>
<evidence type="ECO:0000313" key="13">
    <source>
        <dbReference type="EMBL" id="MCS3676481.1"/>
    </source>
</evidence>
<dbReference type="GO" id="GO:0050567">
    <property type="term" value="F:glutaminyl-tRNA synthase (glutamine-hydrolyzing) activity"/>
    <property type="evidence" value="ECO:0007669"/>
    <property type="project" value="UniProtKB-UniRule"/>
</dbReference>
<dbReference type="InterPro" id="IPR003789">
    <property type="entry name" value="Asn/Gln_tRNA_amidoTrase-B-like"/>
</dbReference>
<accession>A0A9X2PYX7</accession>
<dbReference type="AlphaFoldDB" id="A0A9X2PYX7"/>
<evidence type="ECO:0000259" key="12">
    <source>
        <dbReference type="SMART" id="SM00845"/>
    </source>
</evidence>
<dbReference type="NCBIfam" id="NF004014">
    <property type="entry name" value="PRK05477.1-4"/>
    <property type="match status" value="1"/>
</dbReference>
<dbReference type="RefSeq" id="WP_118826839.1">
    <property type="nucleotide sequence ID" value="NZ_CALTSM010000002.1"/>
</dbReference>
<dbReference type="InterPro" id="IPR017959">
    <property type="entry name" value="Asn/Gln-tRNA_amidoTrfase_suB/E"/>
</dbReference>
<evidence type="ECO:0000256" key="9">
    <source>
        <dbReference type="ARBA" id="ARBA00047380"/>
    </source>
</evidence>
<sequence length="508" mass="56632">MAYERYEPVIGLEVHVQLQTNAKIFSPDAAAFGAAPNTQVDPISLGHPGTLPVLNETVVKHALRLGVATHCSIADRSAFARKHYFYPDLPKGYQISQYDTPICYDGYLEVFPGEEEDASPSAPDSRRVGLTRIHMEEDAGKSVHASAGGTTRLDYNRCGVPLLEMVTEPDLRSPREASLFLQRLRQLVRYLGISDGNMEEGSLRCDANVSVRPQGREAFGTRTELKNMNSMRHVEQALDYEIARQIAAEERGESITQQTLLWDADAGTTRPMRSKEEAHDYRYLPDPDLVEVRIEDATVDEVRANLPELPRARRRRFVEEVGLPAYDAGVLTEERAVADYFEEALRHLYKRTKGGDTDAQAKAVSNFIMTEVMRVLNERDLSVSELGVGPERLAQLVFLRLQDKVSSNGAQEVFEAMLDAPDKSAGRIADERDLIQVTDRGAIAPVVEDVLNDNPDQVSTYLGGKDGLLGFFIGQVMQRFDGSPNPELVRSLLREKLDARRDTANVDE</sequence>
<dbReference type="NCBIfam" id="TIGR00133">
    <property type="entry name" value="gatB"/>
    <property type="match status" value="1"/>
</dbReference>
<comment type="catalytic activity">
    <reaction evidence="9 11">
        <text>L-aspartyl-tRNA(Asn) + L-glutamine + ATP + H2O = L-asparaginyl-tRNA(Asn) + L-glutamate + ADP + phosphate + 2 H(+)</text>
        <dbReference type="Rhea" id="RHEA:14513"/>
        <dbReference type="Rhea" id="RHEA-COMP:9674"/>
        <dbReference type="Rhea" id="RHEA-COMP:9677"/>
        <dbReference type="ChEBI" id="CHEBI:15377"/>
        <dbReference type="ChEBI" id="CHEBI:15378"/>
        <dbReference type="ChEBI" id="CHEBI:29985"/>
        <dbReference type="ChEBI" id="CHEBI:30616"/>
        <dbReference type="ChEBI" id="CHEBI:43474"/>
        <dbReference type="ChEBI" id="CHEBI:58359"/>
        <dbReference type="ChEBI" id="CHEBI:78515"/>
        <dbReference type="ChEBI" id="CHEBI:78516"/>
        <dbReference type="ChEBI" id="CHEBI:456216"/>
    </reaction>
</comment>
<evidence type="ECO:0000256" key="8">
    <source>
        <dbReference type="ARBA" id="ARBA00024799"/>
    </source>
</evidence>
<evidence type="ECO:0000256" key="3">
    <source>
        <dbReference type="ARBA" id="ARBA00016923"/>
    </source>
</evidence>
<keyword evidence="6 11" id="KW-0067">ATP-binding</keyword>
<comment type="catalytic activity">
    <reaction evidence="10 11">
        <text>L-glutamyl-tRNA(Gln) + L-glutamine + ATP + H2O = L-glutaminyl-tRNA(Gln) + L-glutamate + ADP + phosphate + H(+)</text>
        <dbReference type="Rhea" id="RHEA:17521"/>
        <dbReference type="Rhea" id="RHEA-COMP:9681"/>
        <dbReference type="Rhea" id="RHEA-COMP:9684"/>
        <dbReference type="ChEBI" id="CHEBI:15377"/>
        <dbReference type="ChEBI" id="CHEBI:15378"/>
        <dbReference type="ChEBI" id="CHEBI:29985"/>
        <dbReference type="ChEBI" id="CHEBI:30616"/>
        <dbReference type="ChEBI" id="CHEBI:43474"/>
        <dbReference type="ChEBI" id="CHEBI:58359"/>
        <dbReference type="ChEBI" id="CHEBI:78520"/>
        <dbReference type="ChEBI" id="CHEBI:78521"/>
        <dbReference type="ChEBI" id="CHEBI:456216"/>
    </reaction>
</comment>
<comment type="similarity">
    <text evidence="1 11">Belongs to the GatB/GatE family. GatB subfamily.</text>
</comment>
<gene>
    <name evidence="11" type="primary">gatB</name>
    <name evidence="13" type="ORF">GGP71_000377</name>
</gene>
<dbReference type="SUPFAM" id="SSF55931">
    <property type="entry name" value="Glutamine synthetase/guanido kinase"/>
    <property type="match status" value="1"/>
</dbReference>
<protein>
    <recommendedName>
        <fullName evidence="3 11">Aspartyl/glutamyl-tRNA(Asn/Gln) amidotransferase subunit B</fullName>
        <shortName evidence="11">Asp/Glu-ADT subunit B</shortName>
        <ecNumber evidence="11">6.3.5.-</ecNumber>
    </recommendedName>
</protein>
<evidence type="ECO:0000256" key="6">
    <source>
        <dbReference type="ARBA" id="ARBA00022840"/>
    </source>
</evidence>
<reference evidence="13" key="1">
    <citation type="submission" date="2022-08" db="EMBL/GenBank/DDBJ databases">
        <title>Genomic Encyclopedia of Type Strains, Phase V (KMG-V): Genome sequencing to study the core and pangenomes of soil and plant-associated prokaryotes.</title>
        <authorList>
            <person name="Whitman W."/>
        </authorList>
    </citation>
    <scope>NUCLEOTIDE SEQUENCE</scope>
    <source>
        <strain evidence="13">0</strain>
    </source>
</reference>
<name>A0A9X2PYX7_9BACT</name>
<dbReference type="Pfam" id="PF02637">
    <property type="entry name" value="GatB_Yqey"/>
    <property type="match status" value="1"/>
</dbReference>